<reference evidence="2" key="2">
    <citation type="submission" date="2015-01" db="EMBL/GenBank/DDBJ databases">
        <title>Evolutionary Origins and Diversification of the Mycorrhizal Mutualists.</title>
        <authorList>
            <consortium name="DOE Joint Genome Institute"/>
            <consortium name="Mycorrhizal Genomics Consortium"/>
            <person name="Kohler A."/>
            <person name="Kuo A."/>
            <person name="Nagy L.G."/>
            <person name="Floudas D."/>
            <person name="Copeland A."/>
            <person name="Barry K.W."/>
            <person name="Cichocki N."/>
            <person name="Veneault-Fourrey C."/>
            <person name="LaButti K."/>
            <person name="Lindquist E.A."/>
            <person name="Lipzen A."/>
            <person name="Lundell T."/>
            <person name="Morin E."/>
            <person name="Murat C."/>
            <person name="Riley R."/>
            <person name="Ohm R."/>
            <person name="Sun H."/>
            <person name="Tunlid A."/>
            <person name="Henrissat B."/>
            <person name="Grigoriev I.V."/>
            <person name="Hibbett D.S."/>
            <person name="Martin F."/>
        </authorList>
    </citation>
    <scope>NUCLEOTIDE SEQUENCE [LARGE SCALE GENOMIC DNA]</scope>
    <source>
        <strain evidence="2">F 1598</strain>
    </source>
</reference>
<organism evidence="1 2">
    <name type="scientific">Piloderma croceum (strain F 1598)</name>
    <dbReference type="NCBI Taxonomy" id="765440"/>
    <lineage>
        <taxon>Eukaryota</taxon>
        <taxon>Fungi</taxon>
        <taxon>Dikarya</taxon>
        <taxon>Basidiomycota</taxon>
        <taxon>Agaricomycotina</taxon>
        <taxon>Agaricomycetes</taxon>
        <taxon>Agaricomycetidae</taxon>
        <taxon>Atheliales</taxon>
        <taxon>Atheliaceae</taxon>
        <taxon>Piloderma</taxon>
    </lineage>
</organism>
<dbReference type="STRING" id="765440.A0A0C3F2J1"/>
<accession>A0A0C3F2J1</accession>
<protein>
    <submittedName>
        <fullName evidence="1">Uncharacterized protein</fullName>
    </submittedName>
</protein>
<dbReference type="AlphaFoldDB" id="A0A0C3F2J1"/>
<name>A0A0C3F2J1_PILCF</name>
<dbReference type="Proteomes" id="UP000054166">
    <property type="component" value="Unassembled WGS sequence"/>
</dbReference>
<gene>
    <name evidence="1" type="ORF">PILCRDRAFT_14669</name>
</gene>
<dbReference type="EMBL" id="KN833066">
    <property type="protein sequence ID" value="KIM74106.1"/>
    <property type="molecule type" value="Genomic_DNA"/>
</dbReference>
<dbReference type="HOGENOM" id="CLU_1971368_0_0_1"/>
<keyword evidence="2" id="KW-1185">Reference proteome</keyword>
<dbReference type="OrthoDB" id="3028078at2759"/>
<reference evidence="1 2" key="1">
    <citation type="submission" date="2014-04" db="EMBL/GenBank/DDBJ databases">
        <authorList>
            <consortium name="DOE Joint Genome Institute"/>
            <person name="Kuo A."/>
            <person name="Tarkka M."/>
            <person name="Buscot F."/>
            <person name="Kohler A."/>
            <person name="Nagy L.G."/>
            <person name="Floudas D."/>
            <person name="Copeland A."/>
            <person name="Barry K.W."/>
            <person name="Cichocki N."/>
            <person name="Veneault-Fourrey C."/>
            <person name="LaButti K."/>
            <person name="Lindquist E.A."/>
            <person name="Lipzen A."/>
            <person name="Lundell T."/>
            <person name="Morin E."/>
            <person name="Murat C."/>
            <person name="Sun H."/>
            <person name="Tunlid A."/>
            <person name="Henrissat B."/>
            <person name="Grigoriev I.V."/>
            <person name="Hibbett D.S."/>
            <person name="Martin F."/>
            <person name="Nordberg H.P."/>
            <person name="Cantor M.N."/>
            <person name="Hua S.X."/>
        </authorList>
    </citation>
    <scope>NUCLEOTIDE SEQUENCE [LARGE SCALE GENOMIC DNA]</scope>
    <source>
        <strain evidence="1 2">F 1598</strain>
    </source>
</reference>
<evidence type="ECO:0000313" key="1">
    <source>
        <dbReference type="EMBL" id="KIM74106.1"/>
    </source>
</evidence>
<dbReference type="InParanoid" id="A0A0C3F2J1"/>
<evidence type="ECO:0000313" key="2">
    <source>
        <dbReference type="Proteomes" id="UP000054166"/>
    </source>
</evidence>
<proteinExistence type="predicted"/>
<sequence>MSEAKLIGFQILAGIGVALGMQNSLFAIHWAVLFSSDCTSLTASTSIGSFGQFLKGCVAEPVFTSELSKFILKYAPNVPAAFIKKLPTAIDIPADQIPGVVLAYAESLKIVFLVGVPIARLGLLASF</sequence>